<dbReference type="WBParaSite" id="GPUH_0002254001-mRNA-1">
    <property type="protein sequence ID" value="GPUH_0002254001-mRNA-1"/>
    <property type="gene ID" value="GPUH_0002254001"/>
</dbReference>
<reference evidence="3" key="1">
    <citation type="submission" date="2016-06" db="UniProtKB">
        <authorList>
            <consortium name="WormBaseParasite"/>
        </authorList>
    </citation>
    <scope>IDENTIFICATION</scope>
</reference>
<name>A0A183ENH2_9BILA</name>
<gene>
    <name evidence="1" type="ORF">GPUH_LOCUS22513</name>
</gene>
<evidence type="ECO:0000313" key="1">
    <source>
        <dbReference type="EMBL" id="VDN40143.1"/>
    </source>
</evidence>
<sequence length="119" mass="13977">MNGVVIKTTNSFGRSEYRVLLNGFGAEFRFAHLLSILPAKKDFQIAAYLELHAAGTLTNSQIFVNDKKLNEMHPETRRYDLSSQMEQWLRNNTEKIRIKVYKRYCMQHLDQFLIRTGIH</sequence>
<evidence type="ECO:0000313" key="3">
    <source>
        <dbReference type="WBParaSite" id="GPUH_0002254001-mRNA-1"/>
    </source>
</evidence>
<dbReference type="EMBL" id="UYRT01095270">
    <property type="protein sequence ID" value="VDN40143.1"/>
    <property type="molecule type" value="Genomic_DNA"/>
</dbReference>
<protein>
    <submittedName>
        <fullName evidence="3">HNH endonuclease</fullName>
    </submittedName>
</protein>
<dbReference type="AlphaFoldDB" id="A0A183ENH2"/>
<organism evidence="3">
    <name type="scientific">Gongylonema pulchrum</name>
    <dbReference type="NCBI Taxonomy" id="637853"/>
    <lineage>
        <taxon>Eukaryota</taxon>
        <taxon>Metazoa</taxon>
        <taxon>Ecdysozoa</taxon>
        <taxon>Nematoda</taxon>
        <taxon>Chromadorea</taxon>
        <taxon>Rhabditida</taxon>
        <taxon>Spirurina</taxon>
        <taxon>Spiruromorpha</taxon>
        <taxon>Spiruroidea</taxon>
        <taxon>Gongylonematidae</taxon>
        <taxon>Gongylonema</taxon>
    </lineage>
</organism>
<evidence type="ECO:0000313" key="2">
    <source>
        <dbReference type="Proteomes" id="UP000271098"/>
    </source>
</evidence>
<reference evidence="1 2" key="2">
    <citation type="submission" date="2018-11" db="EMBL/GenBank/DDBJ databases">
        <authorList>
            <consortium name="Pathogen Informatics"/>
        </authorList>
    </citation>
    <scope>NUCLEOTIDE SEQUENCE [LARGE SCALE GENOMIC DNA]</scope>
</reference>
<keyword evidence="2" id="KW-1185">Reference proteome</keyword>
<proteinExistence type="predicted"/>
<accession>A0A183ENH2</accession>
<dbReference type="Proteomes" id="UP000271098">
    <property type="component" value="Unassembled WGS sequence"/>
</dbReference>